<evidence type="ECO:0000256" key="1">
    <source>
        <dbReference type="SAM" id="MobiDB-lite"/>
    </source>
</evidence>
<protein>
    <submittedName>
        <fullName evidence="2">Uncharacterized protein</fullName>
    </submittedName>
</protein>
<feature type="compositionally biased region" description="Basic and acidic residues" evidence="1">
    <location>
        <begin position="257"/>
        <end position="267"/>
    </location>
</feature>
<comment type="caution">
    <text evidence="2">The sequence shown here is derived from an EMBL/GenBank/DDBJ whole genome shotgun (WGS) entry which is preliminary data.</text>
</comment>
<dbReference type="EMBL" id="AAMD01000244">
    <property type="protein sequence ID" value="EAU62357.1"/>
    <property type="molecule type" value="Genomic_DNA"/>
</dbReference>
<feature type="region of interest" description="Disordered" evidence="1">
    <location>
        <begin position="424"/>
        <end position="449"/>
    </location>
</feature>
<proteinExistence type="predicted"/>
<evidence type="ECO:0000313" key="3">
    <source>
        <dbReference type="Proteomes" id="UP000032702"/>
    </source>
</evidence>
<organism evidence="2 3">
    <name type="scientific">Stigmatella aurantiaca (strain DW4/3-1)</name>
    <dbReference type="NCBI Taxonomy" id="378806"/>
    <lineage>
        <taxon>Bacteria</taxon>
        <taxon>Pseudomonadati</taxon>
        <taxon>Myxococcota</taxon>
        <taxon>Myxococcia</taxon>
        <taxon>Myxococcales</taxon>
        <taxon>Cystobacterineae</taxon>
        <taxon>Archangiaceae</taxon>
        <taxon>Stigmatella</taxon>
    </lineage>
</organism>
<sequence length="449" mass="48418">MAHLRGRAVLHRPCDERCPCQRHSPLRPLRERSPRPLHGPIHVYRTQLWRLGGRLIQGWQLAAPSGRCQTRRGAHQGHVRSHPQLAPLEQQPAHHHLGRARWLLRQRFAAWSASPRRHATHARGQSEWVHLPAVRRPGPRRHRLAADRPECHRPPAVRSRLGAGNGRGALRPLADDPARREREQRASARHAVDTKDGLSHAPALADGPGSPASPLATAEAARSGRSVGRRQPARLPAHRDAQRPGAVAAIRAVSDLRAGEGDPDARRGGKIHAGSQPEAPCLPRGSASLLGSSGRRLGLARVAERDGQLQVRVEAAGDGALVGRLLQPGPVRRGQARGHVNGQHQLPNPARRRRHPLLHRRPRLPEGQALAGGDQGHGGHRTRGERRPHQVRGREGAPGSPVVLRGLGGDARAGRSVLEFGLEGGGGGGGHHHPGGLRGLAHGGLLEKE</sequence>
<name>Q08PF3_STIAD</name>
<dbReference type="Proteomes" id="UP000032702">
    <property type="component" value="Unassembled WGS sequence"/>
</dbReference>
<feature type="compositionally biased region" description="Basic and acidic residues" evidence="1">
    <location>
        <begin position="173"/>
        <end position="198"/>
    </location>
</feature>
<feature type="non-terminal residue" evidence="2">
    <location>
        <position position="449"/>
    </location>
</feature>
<accession>Q08PF3</accession>
<evidence type="ECO:0000313" key="2">
    <source>
        <dbReference type="EMBL" id="EAU62357.1"/>
    </source>
</evidence>
<feature type="region of interest" description="Disordered" evidence="1">
    <location>
        <begin position="144"/>
        <end position="287"/>
    </location>
</feature>
<feature type="compositionally biased region" description="Basic residues" evidence="1">
    <location>
        <begin position="350"/>
        <end position="362"/>
    </location>
</feature>
<reference evidence="2 3" key="1">
    <citation type="submission" date="2006-04" db="EMBL/GenBank/DDBJ databases">
        <authorList>
            <person name="Nierman W.C."/>
        </authorList>
    </citation>
    <scope>NUCLEOTIDE SEQUENCE [LARGE SCALE GENOMIC DNA]</scope>
    <source>
        <strain evidence="2 3">DW4/3-1</strain>
    </source>
</reference>
<gene>
    <name evidence="2" type="ORF">STIAU_4881</name>
</gene>
<feature type="compositionally biased region" description="Basic and acidic residues" evidence="1">
    <location>
        <begin position="144"/>
        <end position="153"/>
    </location>
</feature>
<feature type="compositionally biased region" description="Basic and acidic residues" evidence="1">
    <location>
        <begin position="385"/>
        <end position="395"/>
    </location>
</feature>
<feature type="region of interest" description="Disordered" evidence="1">
    <location>
        <begin position="331"/>
        <end position="403"/>
    </location>
</feature>
<dbReference type="AlphaFoldDB" id="Q08PF3"/>